<keyword evidence="2" id="KW-0472">Membrane</keyword>
<dbReference type="PANTHER" id="PTHR32251">
    <property type="entry name" value="3-OXO-5-ALPHA-STEROID 4-DEHYDROGENASE"/>
    <property type="match status" value="1"/>
</dbReference>
<dbReference type="VEuPathDB" id="TriTrypDB:LDHU3_25.1840"/>
<feature type="region of interest" description="Disordered" evidence="1">
    <location>
        <begin position="1"/>
        <end position="22"/>
    </location>
</feature>
<feature type="transmembrane region" description="Helical" evidence="2">
    <location>
        <begin position="114"/>
        <end position="135"/>
    </location>
</feature>
<dbReference type="GO" id="GO:0016020">
    <property type="term" value="C:membrane"/>
    <property type="evidence" value="ECO:0007669"/>
    <property type="project" value="TreeGrafter"/>
</dbReference>
<protein>
    <submittedName>
        <fullName evidence="3">Uncharacterized protein</fullName>
    </submittedName>
</protein>
<gene>
    <name evidence="3" type="ORF">CGC21_8795</name>
</gene>
<feature type="transmembrane region" description="Helical" evidence="2">
    <location>
        <begin position="147"/>
        <end position="166"/>
    </location>
</feature>
<accession>A0A504WVU8</accession>
<dbReference type="VEuPathDB" id="TriTrypDB:LdCL_250020600"/>
<evidence type="ECO:0000313" key="4">
    <source>
        <dbReference type="Proteomes" id="UP000318447"/>
    </source>
</evidence>
<dbReference type="VEuPathDB" id="TriTrypDB:LdCL_250020700"/>
<dbReference type="InterPro" id="IPR010721">
    <property type="entry name" value="UstE-like"/>
</dbReference>
<evidence type="ECO:0000256" key="2">
    <source>
        <dbReference type="SAM" id="Phobius"/>
    </source>
</evidence>
<reference evidence="4" key="1">
    <citation type="submission" date="2019-02" db="EMBL/GenBank/DDBJ databases">
        <title>FDA dAtabase for Regulatory Grade micrObial Sequences (FDA-ARGOS): Supporting development and validation of Infectious Disease Dx tests.</title>
        <authorList>
            <person name="Duncan R."/>
            <person name="Fisher C."/>
            <person name="Tallon L."/>
            <person name="Sadzewicz L."/>
            <person name="Sengamalay N."/>
            <person name="Ott S."/>
            <person name="Godinez A."/>
            <person name="Nagaraj S."/>
            <person name="Vavikolanu K."/>
            <person name="Nadendla S."/>
            <person name="Aluvathingal J."/>
            <person name="Sichtig H."/>
        </authorList>
    </citation>
    <scope>NUCLEOTIDE SEQUENCE [LARGE SCALE GENOMIC DNA]</scope>
    <source>
        <strain evidence="4">FDAARGOS_361</strain>
    </source>
</reference>
<dbReference type="PANTHER" id="PTHR32251:SF33">
    <property type="entry name" value="STEROID 5-ALPHA REDUCTASE C-TERMINAL DOMAIN-CONTAINING PROTEIN"/>
    <property type="match status" value="1"/>
</dbReference>
<evidence type="ECO:0000256" key="1">
    <source>
        <dbReference type="SAM" id="MobiDB-lite"/>
    </source>
</evidence>
<dbReference type="EMBL" id="RHLC01000018">
    <property type="protein sequence ID" value="TPP40761.1"/>
    <property type="molecule type" value="Genomic_DNA"/>
</dbReference>
<dbReference type="AlphaFoldDB" id="A0A504WVU8"/>
<dbReference type="VEuPathDB" id="TriTrypDB:LdBPK_251500.1"/>
<dbReference type="VEuPathDB" id="TriTrypDB:LDHU3_25.1850"/>
<evidence type="ECO:0000313" key="3">
    <source>
        <dbReference type="EMBL" id="TPP40761.1"/>
    </source>
</evidence>
<dbReference type="Gene3D" id="1.20.120.1630">
    <property type="match status" value="1"/>
</dbReference>
<dbReference type="Pfam" id="PF06966">
    <property type="entry name" value="DUF1295"/>
    <property type="match status" value="1"/>
</dbReference>
<comment type="caution">
    <text evidence="3">The sequence shown here is derived from an EMBL/GenBank/DDBJ whole genome shotgun (WGS) entry which is preliminary data.</text>
</comment>
<feature type="transmembrane region" description="Helical" evidence="2">
    <location>
        <begin position="211"/>
        <end position="231"/>
    </location>
</feature>
<dbReference type="Proteomes" id="UP000318447">
    <property type="component" value="Unassembled WGS sequence"/>
</dbReference>
<keyword evidence="2" id="KW-1133">Transmembrane helix</keyword>
<feature type="transmembrane region" description="Helical" evidence="2">
    <location>
        <begin position="320"/>
        <end position="341"/>
    </location>
</feature>
<sequence length="346" mass="38965">MSAQDRARPQSGTAVEEEPKKQAPESLFQRFVRKWMGFSDYLSTSFLGGPRCIKLAHVINFQKCTTLFVCSAMMWRSGNFSATATTYTALHGSYGLCWYLKHLVFPDPRWDLKITIGSAIAAFAAVLGPYWMIAYNAIMQGAERSNVALCAATVVYAVGLAIMMGADGQKYFVLRERKGLITNGFFARTRNPNYLGEVMIYGSFAFVSGRTSSWVILLTIWTGLFLPSMLAKDIRMSRHAGWKAYVQKTGLFFPRIKNPEMYATATTVHRNRRPYPPQDTSKHYTEVPPATVRQCNAIHRIIKRLGREVAFDEYEPVEKVVVVIIFLLIVTLAIGGPMYIICYALL</sequence>
<keyword evidence="2" id="KW-0812">Transmembrane</keyword>
<name>A0A504WVU8_LEIDO</name>
<dbReference type="PROSITE" id="PS50244">
    <property type="entry name" value="S5A_REDUCTASE"/>
    <property type="match status" value="1"/>
</dbReference>
<proteinExistence type="predicted"/>
<organism evidence="3 4">
    <name type="scientific">Leishmania donovani</name>
    <dbReference type="NCBI Taxonomy" id="5661"/>
    <lineage>
        <taxon>Eukaryota</taxon>
        <taxon>Discoba</taxon>
        <taxon>Euglenozoa</taxon>
        <taxon>Kinetoplastea</taxon>
        <taxon>Metakinetoplastina</taxon>
        <taxon>Trypanosomatida</taxon>
        <taxon>Trypanosomatidae</taxon>
        <taxon>Leishmaniinae</taxon>
        <taxon>Leishmania</taxon>
    </lineage>
</organism>